<dbReference type="AlphaFoldDB" id="A0A8D1RC41"/>
<evidence type="ECO:0000313" key="2">
    <source>
        <dbReference type="Ensembl" id="ENSSSCP00055029396.1"/>
    </source>
</evidence>
<feature type="domain" description="DUF3730" evidence="1">
    <location>
        <begin position="385"/>
        <end position="581"/>
    </location>
</feature>
<dbReference type="PANTHER" id="PTHR16212">
    <property type="entry name" value="FOCADHESIN FAMILY MEMBER"/>
    <property type="match status" value="1"/>
</dbReference>
<dbReference type="Ensembl" id="ENSSSCT00055036976.1">
    <property type="protein sequence ID" value="ENSSSCP00055029396.1"/>
    <property type="gene ID" value="ENSSSCG00055017549.1"/>
</dbReference>
<sequence>MKLLQIQALKEGQGGEKNIQDIYNIRNHPQPLITVLEHRPDCWPVLLQQLTAFFQQCPERSEVSCIQIMAPFLWYLYCEPSQLQEYAKLRLALLKVLLQPRVLCDKEQPSILEQQILQLCCNMVPCLQIKDMIQTTEVMLFIEEVYLSLLRHPSFWKIQLTELTLQLLCVSEVSLNITGECSSLIHLLEHSVELLREDFPVEPVIIGIALLLLQTPASQQKPILSLALKLLSSAEGQKIPKSSLLLVMPVLQILSSTALEDCISTDEEGPSRQQLALNLLEIVQQESYRDDHQKLSYKLAFPITGMYGSVFTAWRILEVMREESAASDWLASVESLLPITTVIPVHVFLLLAYLLVEDKGRNLRQTLKVTTELAQADSSQVPNLIPVLMFKLGRPLEPVLYNDILYTLPTLGVHKVCIGQILRVIQLLGTTPQLKAVTLRLLTSLWEKQDRVYPELQRFMALSDVPSLSVGKEVQWEKLIAKAASIRDICKQRPYQHGADMLAAISQVLNECTKPDQATPAALVLQGLHALCQAEVVCIRSTWNALSPKLSCDTRPLILKSLSDLFALVPSLTVNTAEYEVCIWCSINCLFLQWKDV</sequence>
<dbReference type="Proteomes" id="UP000694724">
    <property type="component" value="Unplaced"/>
</dbReference>
<evidence type="ECO:0000259" key="1">
    <source>
        <dbReference type="Pfam" id="PF12530"/>
    </source>
</evidence>
<dbReference type="PANTHER" id="PTHR16212:SF4">
    <property type="entry name" value="FOCADHESIN"/>
    <property type="match status" value="1"/>
</dbReference>
<dbReference type="Pfam" id="PF12530">
    <property type="entry name" value="DUF3730"/>
    <property type="match status" value="1"/>
</dbReference>
<evidence type="ECO:0000313" key="3">
    <source>
        <dbReference type="Proteomes" id="UP000694724"/>
    </source>
</evidence>
<proteinExistence type="predicted"/>
<dbReference type="Proteomes" id="UP000694571">
    <property type="component" value="Unplaced"/>
</dbReference>
<dbReference type="InterPro" id="IPR022542">
    <property type="entry name" value="FOCAD/RST1_DUF3730"/>
</dbReference>
<protein>
    <recommendedName>
        <fullName evidence="1">DUF3730 domain-containing protein</fullName>
    </recommendedName>
</protein>
<accession>A0A8D1RC41</accession>
<name>A0A8D1RC41_PIG</name>
<organism evidence="2 3">
    <name type="scientific">Sus scrofa</name>
    <name type="common">Pig</name>
    <dbReference type="NCBI Taxonomy" id="9823"/>
    <lineage>
        <taxon>Eukaryota</taxon>
        <taxon>Metazoa</taxon>
        <taxon>Chordata</taxon>
        <taxon>Craniata</taxon>
        <taxon>Vertebrata</taxon>
        <taxon>Euteleostomi</taxon>
        <taxon>Mammalia</taxon>
        <taxon>Eutheria</taxon>
        <taxon>Laurasiatheria</taxon>
        <taxon>Artiodactyla</taxon>
        <taxon>Suina</taxon>
        <taxon>Suidae</taxon>
        <taxon>Sus</taxon>
    </lineage>
</organism>
<dbReference type="InterPro" id="IPR045163">
    <property type="entry name" value="Focadhesin/RST1"/>
</dbReference>
<dbReference type="GO" id="GO:0060147">
    <property type="term" value="P:regulation of post-transcriptional gene silencing"/>
    <property type="evidence" value="ECO:0007669"/>
    <property type="project" value="InterPro"/>
</dbReference>
<dbReference type="Ensembl" id="ENSSSCT00050055189.1">
    <property type="protein sequence ID" value="ENSSSCP00050023359.1"/>
    <property type="gene ID" value="ENSSSCG00050040721.1"/>
</dbReference>
<reference evidence="2" key="1">
    <citation type="submission" date="2025-05" db="UniProtKB">
        <authorList>
            <consortium name="Ensembl"/>
        </authorList>
    </citation>
    <scope>IDENTIFICATION</scope>
</reference>